<evidence type="ECO:0000313" key="3">
    <source>
        <dbReference type="Proteomes" id="UP000295341"/>
    </source>
</evidence>
<evidence type="ECO:0000256" key="1">
    <source>
        <dbReference type="SAM" id="MobiDB-lite"/>
    </source>
</evidence>
<sequence>MLASPLLKENKNPMLPESIRLAANAYQAVRSTGLQLGRSIFGDPESRAPGTCPPTEFQLIQPDALLKSTLTLAHLAIPGLPRRLPAWARVRPRLKPAVRMVFRPSKVYRYRPARPFPDPTPDQAWFFINGICADRQVLMLNASYLTDLFGRPLTLLHDSTCSLLSDLAECAFGKGSDGVCEAARMAFAPIYVALKQPACKRVVLLAHSQGSAVTSVLLWLLRGLYPPTADELLDGEARCPEQRIARALAQRWGFPCAQSAAARAKSGSSVKPELTREELAKLEIYAFGNCASLMGPIDRRAGFPYIESYGNEFDAVARLGVLAPGPGPREKRIGGERFMRRGAWGHLLNAHYLWPMEQEWRAAQNSPLKTGLRPLPGNSARQPRLFGYFGGATPKPLFETPVEAPRSDERIIPIPPAAPGVHSEAA</sequence>
<dbReference type="PANTHER" id="PTHR42044:SF2">
    <property type="entry name" value="DUF676 DOMAIN-CONTAINING PROTEIN"/>
    <property type="match status" value="1"/>
</dbReference>
<organism evidence="2 3">
    <name type="scientific">Panacagrimonas perspica</name>
    <dbReference type="NCBI Taxonomy" id="381431"/>
    <lineage>
        <taxon>Bacteria</taxon>
        <taxon>Pseudomonadati</taxon>
        <taxon>Pseudomonadota</taxon>
        <taxon>Gammaproteobacteria</taxon>
        <taxon>Nevskiales</taxon>
        <taxon>Nevskiaceae</taxon>
        <taxon>Panacagrimonas</taxon>
    </lineage>
</organism>
<feature type="region of interest" description="Disordered" evidence="1">
    <location>
        <begin position="403"/>
        <end position="426"/>
    </location>
</feature>
<accession>A0A4R7PAW0</accession>
<reference evidence="2 3" key="1">
    <citation type="submission" date="2019-03" db="EMBL/GenBank/DDBJ databases">
        <title>Genomic Encyclopedia of Type Strains, Phase IV (KMG-IV): sequencing the most valuable type-strain genomes for metagenomic binning, comparative biology and taxonomic classification.</title>
        <authorList>
            <person name="Goeker M."/>
        </authorList>
    </citation>
    <scope>NUCLEOTIDE SEQUENCE [LARGE SCALE GENOMIC DNA]</scope>
    <source>
        <strain evidence="2 3">DSM 26377</strain>
    </source>
</reference>
<dbReference type="Proteomes" id="UP000295341">
    <property type="component" value="Unassembled WGS sequence"/>
</dbReference>
<name>A0A4R7PAW0_9GAMM</name>
<dbReference type="EMBL" id="SOBT01000008">
    <property type="protein sequence ID" value="TDU31078.1"/>
    <property type="molecule type" value="Genomic_DNA"/>
</dbReference>
<protein>
    <submittedName>
        <fullName evidence="2">Uncharacterized protein</fullName>
    </submittedName>
</protein>
<dbReference type="PANTHER" id="PTHR42044">
    <property type="entry name" value="DUF676 DOMAIN-CONTAINING PROTEIN-RELATED"/>
    <property type="match status" value="1"/>
</dbReference>
<gene>
    <name evidence="2" type="ORF">DFR24_0436</name>
</gene>
<dbReference type="AlphaFoldDB" id="A0A4R7PAW0"/>
<keyword evidence="3" id="KW-1185">Reference proteome</keyword>
<evidence type="ECO:0000313" key="2">
    <source>
        <dbReference type="EMBL" id="TDU31078.1"/>
    </source>
</evidence>
<proteinExistence type="predicted"/>
<comment type="caution">
    <text evidence="2">The sequence shown here is derived from an EMBL/GenBank/DDBJ whole genome shotgun (WGS) entry which is preliminary data.</text>
</comment>